<dbReference type="InterPro" id="IPR008271">
    <property type="entry name" value="Ser/Thr_kinase_AS"/>
</dbReference>
<protein>
    <recommendedName>
        <fullName evidence="2">non-specific serine/threonine protein kinase</fullName>
        <ecNumber evidence="2">2.7.11.1</ecNumber>
    </recommendedName>
</protein>
<dbReference type="Pfam" id="PF11721">
    <property type="entry name" value="Malectin"/>
    <property type="match status" value="1"/>
</dbReference>
<evidence type="ECO:0000313" key="22">
    <source>
        <dbReference type="Proteomes" id="UP000231279"/>
    </source>
</evidence>
<comment type="catalytic activity">
    <reaction evidence="18">
        <text>L-seryl-[protein] + ATP = O-phospho-L-seryl-[protein] + ADP + H(+)</text>
        <dbReference type="Rhea" id="RHEA:17989"/>
        <dbReference type="Rhea" id="RHEA-COMP:9863"/>
        <dbReference type="Rhea" id="RHEA-COMP:11604"/>
        <dbReference type="ChEBI" id="CHEBI:15378"/>
        <dbReference type="ChEBI" id="CHEBI:29999"/>
        <dbReference type="ChEBI" id="CHEBI:30616"/>
        <dbReference type="ChEBI" id="CHEBI:83421"/>
        <dbReference type="ChEBI" id="CHEBI:456216"/>
        <dbReference type="EC" id="2.7.11.1"/>
    </reaction>
</comment>
<dbReference type="FunFam" id="3.30.200.20:FF:000140">
    <property type="entry name" value="Leucine-rich repeat receptor-like protein kinase"/>
    <property type="match status" value="1"/>
</dbReference>
<dbReference type="Pfam" id="PF00069">
    <property type="entry name" value="Pkinase"/>
    <property type="match status" value="1"/>
</dbReference>
<evidence type="ECO:0000256" key="14">
    <source>
        <dbReference type="ARBA" id="ARBA00023136"/>
    </source>
</evidence>
<evidence type="ECO:0000256" key="7">
    <source>
        <dbReference type="ARBA" id="ARBA00022692"/>
    </source>
</evidence>
<proteinExistence type="predicted"/>
<dbReference type="SMART" id="SM00220">
    <property type="entry name" value="S_TKc"/>
    <property type="match status" value="1"/>
</dbReference>
<evidence type="ECO:0000259" key="20">
    <source>
        <dbReference type="PROSITE" id="PS50011"/>
    </source>
</evidence>
<evidence type="ECO:0000256" key="8">
    <source>
        <dbReference type="ARBA" id="ARBA00022729"/>
    </source>
</evidence>
<evidence type="ECO:0000256" key="9">
    <source>
        <dbReference type="ARBA" id="ARBA00022737"/>
    </source>
</evidence>
<accession>A0A2G9HI74</accession>
<reference evidence="22" key="1">
    <citation type="journal article" date="2018" name="Gigascience">
        <title>Genome assembly of the Pink Ipe (Handroanthus impetiginosus, Bignoniaceae), a highly valued, ecologically keystone Neotropical timber forest tree.</title>
        <authorList>
            <person name="Silva-Junior O.B."/>
            <person name="Grattapaglia D."/>
            <person name="Novaes E."/>
            <person name="Collevatti R.G."/>
        </authorList>
    </citation>
    <scope>NUCLEOTIDE SEQUENCE [LARGE SCALE GENOMIC DNA]</scope>
    <source>
        <strain evidence="22">cv. UFG-1</strain>
    </source>
</reference>
<gene>
    <name evidence="21" type="ORF">CDL12_10205</name>
</gene>
<dbReference type="SUPFAM" id="SSF56112">
    <property type="entry name" value="Protein kinase-like (PK-like)"/>
    <property type="match status" value="1"/>
</dbReference>
<dbReference type="PROSITE" id="PS50011">
    <property type="entry name" value="PROTEIN_KINASE_DOM"/>
    <property type="match status" value="1"/>
</dbReference>
<dbReference type="FunFam" id="1.10.510.10:FF:000044">
    <property type="entry name" value="Putative LRR receptor-like serine/threonine-protein kinase"/>
    <property type="match status" value="1"/>
</dbReference>
<keyword evidence="5" id="KW-0433">Leucine-rich repeat</keyword>
<evidence type="ECO:0000256" key="19">
    <source>
        <dbReference type="SAM" id="Phobius"/>
    </source>
</evidence>
<dbReference type="SUPFAM" id="SSF52058">
    <property type="entry name" value="L domain-like"/>
    <property type="match status" value="1"/>
</dbReference>
<dbReference type="InterPro" id="IPR032675">
    <property type="entry name" value="LRR_dom_sf"/>
</dbReference>
<feature type="domain" description="Protein kinase" evidence="20">
    <location>
        <begin position="547"/>
        <end position="823"/>
    </location>
</feature>
<dbReference type="EMBL" id="NKXS01001725">
    <property type="protein sequence ID" value="PIN17133.1"/>
    <property type="molecule type" value="Genomic_DNA"/>
</dbReference>
<evidence type="ECO:0000256" key="16">
    <source>
        <dbReference type="ARBA" id="ARBA00023180"/>
    </source>
</evidence>
<comment type="catalytic activity">
    <reaction evidence="17">
        <text>L-threonyl-[protein] + ATP = O-phospho-L-threonyl-[protein] + ADP + H(+)</text>
        <dbReference type="Rhea" id="RHEA:46608"/>
        <dbReference type="Rhea" id="RHEA-COMP:11060"/>
        <dbReference type="Rhea" id="RHEA-COMP:11605"/>
        <dbReference type="ChEBI" id="CHEBI:15378"/>
        <dbReference type="ChEBI" id="CHEBI:30013"/>
        <dbReference type="ChEBI" id="CHEBI:30616"/>
        <dbReference type="ChEBI" id="CHEBI:61977"/>
        <dbReference type="ChEBI" id="CHEBI:456216"/>
        <dbReference type="EC" id="2.7.11.1"/>
    </reaction>
</comment>
<comment type="subcellular location">
    <subcellularLocation>
        <location evidence="1">Membrane</location>
        <topology evidence="1">Single-pass type I membrane protein</topology>
    </subcellularLocation>
</comment>
<dbReference type="PROSITE" id="PS00108">
    <property type="entry name" value="PROTEIN_KINASE_ST"/>
    <property type="match status" value="1"/>
</dbReference>
<keyword evidence="16" id="KW-0325">Glycoprotein</keyword>
<dbReference type="FunFam" id="2.60.120.430:FF:000002">
    <property type="entry name" value="Leucine-rich repeat receptor-like protein kinase"/>
    <property type="match status" value="1"/>
</dbReference>
<dbReference type="Gene3D" id="2.60.120.430">
    <property type="entry name" value="Galactose-binding lectin"/>
    <property type="match status" value="1"/>
</dbReference>
<evidence type="ECO:0000256" key="5">
    <source>
        <dbReference type="ARBA" id="ARBA00022614"/>
    </source>
</evidence>
<evidence type="ECO:0000256" key="3">
    <source>
        <dbReference type="ARBA" id="ARBA00022527"/>
    </source>
</evidence>
<keyword evidence="12" id="KW-0067">ATP-binding</keyword>
<keyword evidence="6 21" id="KW-0808">Transferase</keyword>
<dbReference type="GO" id="GO:0004674">
    <property type="term" value="F:protein serine/threonine kinase activity"/>
    <property type="evidence" value="ECO:0007669"/>
    <property type="project" value="UniProtKB-KW"/>
</dbReference>
<feature type="transmembrane region" description="Helical" evidence="19">
    <location>
        <begin position="488"/>
        <end position="511"/>
    </location>
</feature>
<dbReference type="GO" id="GO:0106310">
    <property type="term" value="F:protein serine kinase activity"/>
    <property type="evidence" value="ECO:0007669"/>
    <property type="project" value="RHEA"/>
</dbReference>
<evidence type="ECO:0000256" key="2">
    <source>
        <dbReference type="ARBA" id="ARBA00012513"/>
    </source>
</evidence>
<evidence type="ECO:0000256" key="11">
    <source>
        <dbReference type="ARBA" id="ARBA00022777"/>
    </source>
</evidence>
<evidence type="ECO:0000256" key="13">
    <source>
        <dbReference type="ARBA" id="ARBA00022989"/>
    </source>
</evidence>
<evidence type="ECO:0000256" key="6">
    <source>
        <dbReference type="ARBA" id="ARBA00022679"/>
    </source>
</evidence>
<dbReference type="EC" id="2.7.11.1" evidence="2"/>
<evidence type="ECO:0000256" key="18">
    <source>
        <dbReference type="ARBA" id="ARBA00048679"/>
    </source>
</evidence>
<dbReference type="FunFam" id="3.80.10.10:FF:000041">
    <property type="entry name" value="LRR receptor-like serine/threonine-protein kinase ERECTA"/>
    <property type="match status" value="1"/>
</dbReference>
<evidence type="ECO:0000256" key="4">
    <source>
        <dbReference type="ARBA" id="ARBA00022553"/>
    </source>
</evidence>
<keyword evidence="7 19" id="KW-0812">Transmembrane</keyword>
<dbReference type="Gene3D" id="1.10.510.10">
    <property type="entry name" value="Transferase(Phosphotransferase) domain 1"/>
    <property type="match status" value="1"/>
</dbReference>
<dbReference type="Pfam" id="PF13855">
    <property type="entry name" value="LRR_8"/>
    <property type="match status" value="1"/>
</dbReference>
<evidence type="ECO:0000256" key="12">
    <source>
        <dbReference type="ARBA" id="ARBA00022840"/>
    </source>
</evidence>
<dbReference type="InterPro" id="IPR000719">
    <property type="entry name" value="Prot_kinase_dom"/>
</dbReference>
<dbReference type="AlphaFoldDB" id="A0A2G9HI74"/>
<evidence type="ECO:0000256" key="17">
    <source>
        <dbReference type="ARBA" id="ARBA00047899"/>
    </source>
</evidence>
<keyword evidence="14 19" id="KW-0472">Membrane</keyword>
<evidence type="ECO:0000256" key="15">
    <source>
        <dbReference type="ARBA" id="ARBA00023170"/>
    </source>
</evidence>
<dbReference type="STRING" id="429701.A0A2G9HI74"/>
<dbReference type="Gene3D" id="3.30.200.20">
    <property type="entry name" value="Phosphorylase Kinase, domain 1"/>
    <property type="match status" value="1"/>
</dbReference>
<dbReference type="Pfam" id="PF00560">
    <property type="entry name" value="LRR_1"/>
    <property type="match status" value="4"/>
</dbReference>
<organism evidence="21 22">
    <name type="scientific">Handroanthus impetiginosus</name>
    <dbReference type="NCBI Taxonomy" id="429701"/>
    <lineage>
        <taxon>Eukaryota</taxon>
        <taxon>Viridiplantae</taxon>
        <taxon>Streptophyta</taxon>
        <taxon>Embryophyta</taxon>
        <taxon>Tracheophyta</taxon>
        <taxon>Spermatophyta</taxon>
        <taxon>Magnoliopsida</taxon>
        <taxon>eudicotyledons</taxon>
        <taxon>Gunneridae</taxon>
        <taxon>Pentapetalae</taxon>
        <taxon>asterids</taxon>
        <taxon>lamiids</taxon>
        <taxon>Lamiales</taxon>
        <taxon>Bignoniaceae</taxon>
        <taxon>Crescentiina</taxon>
        <taxon>Tabebuia alliance</taxon>
        <taxon>Handroanthus</taxon>
    </lineage>
</organism>
<keyword evidence="11 21" id="KW-0418">Kinase</keyword>
<dbReference type="InterPro" id="IPR001611">
    <property type="entry name" value="Leu-rich_rpt"/>
</dbReference>
<dbReference type="CDD" id="cd14066">
    <property type="entry name" value="STKc_IRAK"/>
    <property type="match status" value="1"/>
</dbReference>
<sequence length="888" mass="98021">MQYLTVGINALSGELPKELGLLTDLRSLSIPGNNFSGPLPSELGNLTKLTQLYFHSAGVSGPIPTSFGRLRSLETVWASNNELTGQIPDFIGSWSNLIQLRFHGNSFQGRIPPSFSNLTALNDLRITDISNGSSSLDFLRNMTSLSTLVLRNNNVSGLIPSYFGGFPSLTLLDLSFNNLTGTIPNSIFNISALTHLFLGNNRLIGTLPSQKSPSLQTIDLSYNELSGAFPSWISGQNLQVNLVSNNFTIDNSNSSALPHGLDCLQRNFRCNRGSPIYSSFAIKCGGPRIRSSDQIIYEKDDETLGPATYYMIDTQRWAVSNVGLPSDSNNPQYTTSSSSQYTNTLDTQLFQTARISAGSLRYYGLGLENGNYTVRLQFAESSIQGTRIWWSLGRRIFDIYVQGNLKVKDFDIRREAGGASFRAVTRDFIVQVSENYIEIHLFWAGKGTCCVPTPGTYGPSISAISATPDFLPTVSNNPPSANNNQTGLIVGIVAAVVVASLLSLIAVYYVFRRRKMQKKLEDEELLGIDARPYTFNYVELRAATDDFNPTNKLGEGGFGPVYKGTLGDGRVVAVKQLSVQSQQGKSQFVTEIATISAVQHRNLVKLYGCCIEGDKRLLVYEYLENKSLDQLLFGIGNTSLYLDWTTRYNICLVIARGLAYLHEESRIRIVHRDVKASNILLDSDLVPKISDFGLAKLYDDKKTHISTRVAGTIGYLAPEYAMRGHLTEKADTFSFGVVALEIISGRPNSDSSLEDDMIYLLEWAWNLHENNKEIELVDPTLRQYNADEVRRFIGVSLLCTQTSPALRPAMSRVVAMLSGDIEVAPVTARPGYLTDWKFNDQTTFVPNTDSSTSNVDISHNDTRTTVTVDNSPINHTTPVLHEIIGDGR</sequence>
<keyword evidence="10" id="KW-0547">Nucleotide-binding</keyword>
<keyword evidence="8" id="KW-0732">Signal</keyword>
<dbReference type="Gene3D" id="3.80.10.10">
    <property type="entry name" value="Ribonuclease Inhibitor"/>
    <property type="match status" value="2"/>
</dbReference>
<keyword evidence="4" id="KW-0597">Phosphoprotein</keyword>
<name>A0A2G9HI74_9LAMI</name>
<dbReference type="InterPro" id="IPR051824">
    <property type="entry name" value="LRR_Rcpt-Like_S/T_Kinase"/>
</dbReference>
<keyword evidence="9" id="KW-0677">Repeat</keyword>
<dbReference type="InterPro" id="IPR011009">
    <property type="entry name" value="Kinase-like_dom_sf"/>
</dbReference>
<keyword evidence="3 21" id="KW-0723">Serine/threonine-protein kinase</keyword>
<keyword evidence="13 19" id="KW-1133">Transmembrane helix</keyword>
<dbReference type="FunFam" id="3.80.10.10:FF:000298">
    <property type="entry name" value="Putative LRR receptor-like serine/threonine-protein kinase"/>
    <property type="match status" value="1"/>
</dbReference>
<dbReference type="PANTHER" id="PTHR48006">
    <property type="entry name" value="LEUCINE-RICH REPEAT-CONTAINING PROTEIN DDB_G0281931-RELATED"/>
    <property type="match status" value="1"/>
</dbReference>
<dbReference type="PANTHER" id="PTHR48006:SF62">
    <property type="entry name" value="LEUCINE-RICH REPEAT TRANSMEMBRANE PROTEIN KINASE"/>
    <property type="match status" value="1"/>
</dbReference>
<dbReference type="GO" id="GO:0005886">
    <property type="term" value="C:plasma membrane"/>
    <property type="evidence" value="ECO:0007669"/>
    <property type="project" value="TreeGrafter"/>
</dbReference>
<dbReference type="InterPro" id="IPR021720">
    <property type="entry name" value="Malectin_dom"/>
</dbReference>
<comment type="caution">
    <text evidence="21">The sequence shown here is derived from an EMBL/GenBank/DDBJ whole genome shotgun (WGS) entry which is preliminary data.</text>
</comment>
<dbReference type="Proteomes" id="UP000231279">
    <property type="component" value="Unassembled WGS sequence"/>
</dbReference>
<keyword evidence="22" id="KW-1185">Reference proteome</keyword>
<evidence type="ECO:0000313" key="21">
    <source>
        <dbReference type="EMBL" id="PIN17133.1"/>
    </source>
</evidence>
<evidence type="ECO:0000256" key="1">
    <source>
        <dbReference type="ARBA" id="ARBA00004479"/>
    </source>
</evidence>
<evidence type="ECO:0000256" key="10">
    <source>
        <dbReference type="ARBA" id="ARBA00022741"/>
    </source>
</evidence>
<dbReference type="OrthoDB" id="663146at2759"/>
<keyword evidence="15" id="KW-0675">Receptor</keyword>
<dbReference type="GO" id="GO:0005524">
    <property type="term" value="F:ATP binding"/>
    <property type="evidence" value="ECO:0007669"/>
    <property type="project" value="UniProtKB-KW"/>
</dbReference>